<dbReference type="AlphaFoldDB" id="D8LHQ4"/>
<dbReference type="PANTHER" id="PTHR33219">
    <property type="entry name" value="YLMG HOMOLOG PROTEIN 2, CHLOROPLASTIC"/>
    <property type="match status" value="1"/>
</dbReference>
<organism evidence="3 4">
    <name type="scientific">Ectocarpus siliculosus</name>
    <name type="common">Brown alga</name>
    <name type="synonym">Conferva siliculosa</name>
    <dbReference type="NCBI Taxonomy" id="2880"/>
    <lineage>
        <taxon>Eukaryota</taxon>
        <taxon>Sar</taxon>
        <taxon>Stramenopiles</taxon>
        <taxon>Ochrophyta</taxon>
        <taxon>PX clade</taxon>
        <taxon>Phaeophyceae</taxon>
        <taxon>Ectocarpales</taxon>
        <taxon>Ectocarpaceae</taxon>
        <taxon>Ectocarpus</taxon>
    </lineage>
</organism>
<feature type="chain" id="PRO_5003117154" description="YGGT family protein" evidence="2">
    <location>
        <begin position="22"/>
        <end position="229"/>
    </location>
</feature>
<evidence type="ECO:0000256" key="2">
    <source>
        <dbReference type="SAM" id="SignalP"/>
    </source>
</evidence>
<accession>D8LHQ4</accession>
<evidence type="ECO:0000313" key="3">
    <source>
        <dbReference type="EMBL" id="CBN79336.1"/>
    </source>
</evidence>
<evidence type="ECO:0008006" key="5">
    <source>
        <dbReference type="Google" id="ProtNLM"/>
    </source>
</evidence>
<feature type="region of interest" description="Disordered" evidence="1">
    <location>
        <begin position="71"/>
        <end position="100"/>
    </location>
</feature>
<dbReference type="OrthoDB" id="4696at2759"/>
<evidence type="ECO:0000313" key="4">
    <source>
        <dbReference type="Proteomes" id="UP000002630"/>
    </source>
</evidence>
<keyword evidence="4" id="KW-1185">Reference proteome</keyword>
<dbReference type="Proteomes" id="UP000002630">
    <property type="component" value="Linkage Group LG08"/>
</dbReference>
<dbReference type="InterPro" id="IPR003425">
    <property type="entry name" value="CCB3/YggT"/>
</dbReference>
<evidence type="ECO:0000256" key="1">
    <source>
        <dbReference type="SAM" id="MobiDB-lite"/>
    </source>
</evidence>
<dbReference type="eggNOG" id="ENOG502S21M">
    <property type="taxonomic scope" value="Eukaryota"/>
</dbReference>
<feature type="compositionally biased region" description="Low complexity" evidence="1">
    <location>
        <begin position="43"/>
        <end position="53"/>
    </location>
</feature>
<proteinExistence type="predicted"/>
<gene>
    <name evidence="3" type="ORF">Esi_0198_0027</name>
</gene>
<dbReference type="STRING" id="2880.D8LHQ4"/>
<feature type="region of interest" description="Disordered" evidence="1">
    <location>
        <begin position="43"/>
        <end position="62"/>
    </location>
</feature>
<keyword evidence="2" id="KW-0732">Signal</keyword>
<dbReference type="Pfam" id="PF02325">
    <property type="entry name" value="CCB3_YggT"/>
    <property type="match status" value="1"/>
</dbReference>
<name>D8LHQ4_ECTSI</name>
<dbReference type="InParanoid" id="D8LHQ4"/>
<dbReference type="PANTHER" id="PTHR33219:SF14">
    <property type="entry name" value="PROTEIN COFACTOR ASSEMBLY OF COMPLEX C SUBUNIT B CCB3, CHLOROPLASTIC-RELATED"/>
    <property type="match status" value="1"/>
</dbReference>
<reference evidence="3 4" key="1">
    <citation type="journal article" date="2010" name="Nature">
        <title>The Ectocarpus genome and the independent evolution of multicellularity in brown algae.</title>
        <authorList>
            <person name="Cock J.M."/>
            <person name="Sterck L."/>
            <person name="Rouze P."/>
            <person name="Scornet D."/>
            <person name="Allen A.E."/>
            <person name="Amoutzias G."/>
            <person name="Anthouard V."/>
            <person name="Artiguenave F."/>
            <person name="Aury J.M."/>
            <person name="Badger J.H."/>
            <person name="Beszteri B."/>
            <person name="Billiau K."/>
            <person name="Bonnet E."/>
            <person name="Bothwell J.H."/>
            <person name="Bowler C."/>
            <person name="Boyen C."/>
            <person name="Brownlee C."/>
            <person name="Carrano C.J."/>
            <person name="Charrier B."/>
            <person name="Cho G.Y."/>
            <person name="Coelho S.M."/>
            <person name="Collen J."/>
            <person name="Corre E."/>
            <person name="Da Silva C."/>
            <person name="Delage L."/>
            <person name="Delaroque N."/>
            <person name="Dittami S.M."/>
            <person name="Doulbeau S."/>
            <person name="Elias M."/>
            <person name="Farnham G."/>
            <person name="Gachon C.M."/>
            <person name="Gschloessl B."/>
            <person name="Heesch S."/>
            <person name="Jabbari K."/>
            <person name="Jubin C."/>
            <person name="Kawai H."/>
            <person name="Kimura K."/>
            <person name="Kloareg B."/>
            <person name="Kupper F.C."/>
            <person name="Lang D."/>
            <person name="Le Bail A."/>
            <person name="Leblanc C."/>
            <person name="Lerouge P."/>
            <person name="Lohr M."/>
            <person name="Lopez P.J."/>
            <person name="Martens C."/>
            <person name="Maumus F."/>
            <person name="Michel G."/>
            <person name="Miranda-Saavedra D."/>
            <person name="Morales J."/>
            <person name="Moreau H."/>
            <person name="Motomura T."/>
            <person name="Nagasato C."/>
            <person name="Napoli C.A."/>
            <person name="Nelson D.R."/>
            <person name="Nyvall-Collen P."/>
            <person name="Peters A.F."/>
            <person name="Pommier C."/>
            <person name="Potin P."/>
            <person name="Poulain J."/>
            <person name="Quesneville H."/>
            <person name="Read B."/>
            <person name="Rensing S.A."/>
            <person name="Ritter A."/>
            <person name="Rousvoal S."/>
            <person name="Samanta M."/>
            <person name="Samson G."/>
            <person name="Schroeder D.C."/>
            <person name="Segurens B."/>
            <person name="Strittmatter M."/>
            <person name="Tonon T."/>
            <person name="Tregear J.W."/>
            <person name="Valentin K."/>
            <person name="von Dassow P."/>
            <person name="Yamagishi T."/>
            <person name="Van de Peer Y."/>
            <person name="Wincker P."/>
        </authorList>
    </citation>
    <scope>NUCLEOTIDE SEQUENCE [LARGE SCALE GENOMIC DNA]</scope>
    <source>
        <strain evidence="4">Ec32 / CCAP1310/4</strain>
    </source>
</reference>
<dbReference type="EMBL" id="FN649733">
    <property type="protein sequence ID" value="CBN79336.1"/>
    <property type="molecule type" value="Genomic_DNA"/>
</dbReference>
<dbReference type="EMBL" id="FN648373">
    <property type="protein sequence ID" value="CBN79336.1"/>
    <property type="molecule type" value="Genomic_DNA"/>
</dbReference>
<sequence length="229" mass="23557">MLWSRPSAAVVSVLVAVEVSCFSSAFVAPPSSSGSALTALRTAPPATTLTSRSRPAAGGYGREKGARQAWSALGGVPDGGATASTGEEERTRSAAEPKLQPAAASTVSGLATGAAVVALAALGGFPGLAAAEAPAWVGPTKLVLDPTLLYFEFAFVARIVLSWYPKLDLNSAPQNLVAWPTEPILKPTRAIIPPAFGVDISPIVWVMICSLVHEILLGQQGILNLMSNK</sequence>
<protein>
    <recommendedName>
        <fullName evidence="5">YGGT family protein</fullName>
    </recommendedName>
</protein>
<feature type="signal peptide" evidence="2">
    <location>
        <begin position="1"/>
        <end position="21"/>
    </location>
</feature>
<dbReference type="GO" id="GO:0016020">
    <property type="term" value="C:membrane"/>
    <property type="evidence" value="ECO:0007669"/>
    <property type="project" value="InterPro"/>
</dbReference>